<gene>
    <name evidence="3" type="ORF">CARN7_2171</name>
</gene>
<feature type="region of interest" description="Disordered" evidence="1">
    <location>
        <begin position="331"/>
        <end position="361"/>
    </location>
</feature>
<keyword evidence="3" id="KW-0808">Transferase</keyword>
<dbReference type="Gene3D" id="3.40.50.150">
    <property type="entry name" value="Vaccinia Virus protein VP39"/>
    <property type="match status" value="1"/>
</dbReference>
<evidence type="ECO:0000313" key="3">
    <source>
        <dbReference type="EMBL" id="CBI11348.1"/>
    </source>
</evidence>
<comment type="caution">
    <text evidence="3">The sequence shown here is derived from an EMBL/GenBank/DDBJ whole genome shotgun (WGS) entry which is preliminary data.</text>
</comment>
<dbReference type="InterPro" id="IPR046076">
    <property type="entry name" value="DUF6094"/>
</dbReference>
<feature type="region of interest" description="Disordered" evidence="1">
    <location>
        <begin position="1"/>
        <end position="20"/>
    </location>
</feature>
<dbReference type="InterPro" id="IPR002052">
    <property type="entry name" value="DNA_methylase_N6_adenine_CS"/>
</dbReference>
<dbReference type="AlphaFoldDB" id="E6QVS5"/>
<dbReference type="EMBL" id="CABR01000137">
    <property type="protein sequence ID" value="CBI11348.1"/>
    <property type="molecule type" value="Genomic_DNA"/>
</dbReference>
<keyword evidence="3" id="KW-0489">Methyltransferase</keyword>
<reference evidence="3" key="1">
    <citation type="submission" date="2009-10" db="EMBL/GenBank/DDBJ databases">
        <title>Diversity of trophic interactions inside an arsenic-rich microbial ecosystem.</title>
        <authorList>
            <person name="Bertin P.N."/>
            <person name="Heinrich-Salmeron A."/>
            <person name="Pelletier E."/>
            <person name="Goulhen-Chollet F."/>
            <person name="Arsene-Ploetze F."/>
            <person name="Gallien S."/>
            <person name="Calteau A."/>
            <person name="Vallenet D."/>
            <person name="Casiot C."/>
            <person name="Chane-Woon-Ming B."/>
            <person name="Giloteaux L."/>
            <person name="Barakat M."/>
            <person name="Bonnefoy V."/>
            <person name="Bruneel O."/>
            <person name="Chandler M."/>
            <person name="Cleiss J."/>
            <person name="Duran R."/>
            <person name="Elbaz-Poulichet F."/>
            <person name="Fonknechten N."/>
            <person name="Lauga B."/>
            <person name="Mornico D."/>
            <person name="Ortet P."/>
            <person name="Schaeffer C."/>
            <person name="Siguier P."/>
            <person name="Alexander Thil Smith A."/>
            <person name="Van Dorsselaer A."/>
            <person name="Weissenbach J."/>
            <person name="Medigue C."/>
            <person name="Le Paslier D."/>
        </authorList>
    </citation>
    <scope>NUCLEOTIDE SEQUENCE</scope>
</reference>
<evidence type="ECO:0000259" key="2">
    <source>
        <dbReference type="Pfam" id="PF19587"/>
    </source>
</evidence>
<dbReference type="InterPro" id="IPR029063">
    <property type="entry name" value="SAM-dependent_MTases_sf"/>
</dbReference>
<name>E6QVS5_9ZZZZ</name>
<evidence type="ECO:0000256" key="1">
    <source>
        <dbReference type="SAM" id="MobiDB-lite"/>
    </source>
</evidence>
<dbReference type="GO" id="GO:0008168">
    <property type="term" value="F:methyltransferase activity"/>
    <property type="evidence" value="ECO:0007669"/>
    <property type="project" value="UniProtKB-KW"/>
</dbReference>
<dbReference type="PROSITE" id="PS00092">
    <property type="entry name" value="N6_MTASE"/>
    <property type="match status" value="1"/>
</dbReference>
<proteinExistence type="predicted"/>
<organism evidence="3">
    <name type="scientific">mine drainage metagenome</name>
    <dbReference type="NCBI Taxonomy" id="410659"/>
    <lineage>
        <taxon>unclassified sequences</taxon>
        <taxon>metagenomes</taxon>
        <taxon>ecological metagenomes</taxon>
    </lineage>
</organism>
<dbReference type="GO" id="GO:0032259">
    <property type="term" value="P:methylation"/>
    <property type="evidence" value="ECO:0007669"/>
    <property type="project" value="UniProtKB-KW"/>
</dbReference>
<accession>E6QVS5</accession>
<protein>
    <submittedName>
        <fullName evidence="3">Putative S-adenosyl-L-methionine-dependent methyltransferase</fullName>
    </submittedName>
</protein>
<sequence>MFTSLSSGPRQDHNKISRGYYRTNDETTERVCHLLRPKNPDEKMVIFDPCSGEGIALLAVKEHLGERCTTYGIELDGERYVSSYNKLDKVLHGDSNYLVASAAWAGLMWFNPPYGTAKNGNDKTFRLERQFWGSHASRVIPGGVLVAILPDFLFYREDAQMADFFSRYLEPGTWSIYRAAEDQFKQIVIIGYRRHKTENTVSEPDVKLRNLLLNQQDALPDLPRKAVDHPYLVPTSKEPETFRVNSVTKETVAMVLPKDKTFMREVEMVLQAEYSSHQRFSSVAPVREGHIPVLVAAGGLDGFVQDDSGHYLVRGTVMTVLHVDTKGSLEAKKQAKENASQKPETRVDTGKNLDGYPVQSTVSDHSSQITTITTRKHETHIMAWDIRNHFDLITIE</sequence>
<dbReference type="GO" id="GO:0003676">
    <property type="term" value="F:nucleic acid binding"/>
    <property type="evidence" value="ECO:0007669"/>
    <property type="project" value="InterPro"/>
</dbReference>
<feature type="domain" description="DUF6094" evidence="2">
    <location>
        <begin position="14"/>
        <end position="199"/>
    </location>
</feature>
<dbReference type="Pfam" id="PF19587">
    <property type="entry name" value="DUF6094"/>
    <property type="match status" value="1"/>
</dbReference>
<dbReference type="SUPFAM" id="SSF53335">
    <property type="entry name" value="S-adenosyl-L-methionine-dependent methyltransferases"/>
    <property type="match status" value="1"/>
</dbReference>